<dbReference type="InterPro" id="IPR034294">
    <property type="entry name" value="Aquaporin_transptr"/>
</dbReference>
<dbReference type="OMA" id="LYEIIIC"/>
<evidence type="ECO:0000256" key="3">
    <source>
        <dbReference type="ARBA" id="ARBA00022692"/>
    </source>
</evidence>
<keyword evidence="5 7" id="KW-0472">Membrane</keyword>
<evidence type="ECO:0000313" key="8">
    <source>
        <dbReference type="EMBL" id="GAQ85890.1"/>
    </source>
</evidence>
<dbReference type="PROSITE" id="PS00221">
    <property type="entry name" value="MIP"/>
    <property type="match status" value="1"/>
</dbReference>
<dbReference type="InterPro" id="IPR022357">
    <property type="entry name" value="MIP_CS"/>
</dbReference>
<keyword evidence="4 7" id="KW-1133">Transmembrane helix</keyword>
<organism evidence="8 9">
    <name type="scientific">Klebsormidium nitens</name>
    <name type="common">Green alga</name>
    <name type="synonym">Ulothrix nitens</name>
    <dbReference type="NCBI Taxonomy" id="105231"/>
    <lineage>
        <taxon>Eukaryota</taxon>
        <taxon>Viridiplantae</taxon>
        <taxon>Streptophyta</taxon>
        <taxon>Klebsormidiophyceae</taxon>
        <taxon>Klebsormidiales</taxon>
        <taxon>Klebsormidiaceae</taxon>
        <taxon>Klebsormidium</taxon>
    </lineage>
</organism>
<accession>A0A1Y1I4M6</accession>
<reference evidence="8 9" key="1">
    <citation type="journal article" date="2014" name="Nat. Commun.">
        <title>Klebsormidium flaccidum genome reveals primary factors for plant terrestrial adaptation.</title>
        <authorList>
            <person name="Hori K."/>
            <person name="Maruyama F."/>
            <person name="Fujisawa T."/>
            <person name="Togashi T."/>
            <person name="Yamamoto N."/>
            <person name="Seo M."/>
            <person name="Sato S."/>
            <person name="Yamada T."/>
            <person name="Mori H."/>
            <person name="Tajima N."/>
            <person name="Moriyama T."/>
            <person name="Ikeuchi M."/>
            <person name="Watanabe M."/>
            <person name="Wada H."/>
            <person name="Kobayashi K."/>
            <person name="Saito M."/>
            <person name="Masuda T."/>
            <person name="Sasaki-Sekimoto Y."/>
            <person name="Mashiguchi K."/>
            <person name="Awai K."/>
            <person name="Shimojima M."/>
            <person name="Masuda S."/>
            <person name="Iwai M."/>
            <person name="Nobusawa T."/>
            <person name="Narise T."/>
            <person name="Kondo S."/>
            <person name="Saito H."/>
            <person name="Sato R."/>
            <person name="Murakawa M."/>
            <person name="Ihara Y."/>
            <person name="Oshima-Yamada Y."/>
            <person name="Ohtaka K."/>
            <person name="Satoh M."/>
            <person name="Sonobe K."/>
            <person name="Ishii M."/>
            <person name="Ohtani R."/>
            <person name="Kanamori-Sato M."/>
            <person name="Honoki R."/>
            <person name="Miyazaki D."/>
            <person name="Mochizuki H."/>
            <person name="Umetsu J."/>
            <person name="Higashi K."/>
            <person name="Shibata D."/>
            <person name="Kamiya Y."/>
            <person name="Sato N."/>
            <person name="Nakamura Y."/>
            <person name="Tabata S."/>
            <person name="Ida S."/>
            <person name="Kurokawa K."/>
            <person name="Ohta H."/>
        </authorList>
    </citation>
    <scope>NUCLEOTIDE SEQUENCE [LARGE SCALE GENOMIC DNA]</scope>
    <source>
        <strain evidence="8 9">NIES-2285</strain>
    </source>
</reference>
<evidence type="ECO:0000256" key="4">
    <source>
        <dbReference type="ARBA" id="ARBA00022989"/>
    </source>
</evidence>
<dbReference type="CDD" id="cd00333">
    <property type="entry name" value="MIP"/>
    <property type="match status" value="1"/>
</dbReference>
<dbReference type="GO" id="GO:0015250">
    <property type="term" value="F:water channel activity"/>
    <property type="evidence" value="ECO:0000318"/>
    <property type="project" value="GO_Central"/>
</dbReference>
<dbReference type="PANTHER" id="PTHR45687">
    <property type="entry name" value="AQUAPORIN OR AQUAGLYCEROPORIN RELATED"/>
    <property type="match status" value="1"/>
</dbReference>
<dbReference type="PRINTS" id="PR00783">
    <property type="entry name" value="MINTRINSICP"/>
</dbReference>
<feature type="transmembrane region" description="Helical" evidence="7">
    <location>
        <begin position="95"/>
        <end position="114"/>
    </location>
</feature>
<keyword evidence="3 6" id="KW-0812">Transmembrane</keyword>
<gene>
    <name evidence="8" type="ORF">KFL_002590180</name>
</gene>
<dbReference type="EMBL" id="DF237208">
    <property type="protein sequence ID" value="GAQ85890.1"/>
    <property type="molecule type" value="Genomic_DNA"/>
</dbReference>
<evidence type="ECO:0000313" key="9">
    <source>
        <dbReference type="Proteomes" id="UP000054558"/>
    </source>
</evidence>
<dbReference type="AlphaFoldDB" id="A0A1Y1I4M6"/>
<dbReference type="InterPro" id="IPR023271">
    <property type="entry name" value="Aquaporin-like"/>
</dbReference>
<proteinExistence type="inferred from homology"/>
<dbReference type="GO" id="GO:0005886">
    <property type="term" value="C:plasma membrane"/>
    <property type="evidence" value="ECO:0000318"/>
    <property type="project" value="GO_Central"/>
</dbReference>
<comment type="subcellular location">
    <subcellularLocation>
        <location evidence="1">Membrane</location>
        <topology evidence="1">Multi-pass membrane protein</topology>
    </subcellularLocation>
</comment>
<dbReference type="Proteomes" id="UP000054558">
    <property type="component" value="Unassembled WGS sequence"/>
</dbReference>
<feature type="transmembrane region" description="Helical" evidence="7">
    <location>
        <begin position="52"/>
        <end position="71"/>
    </location>
</feature>
<sequence>MQSSGAVGKLGISFAFGLTIFAIVYSSAGISGGHINPAVTFAGRISALKGSLYIIAQMVGSICGAAIVHAVNKTLFSQTNGGANFVQPGYDKGDALGVEIIGTFVLITTVFAATDPVRSCREGSPHISALAPFAIGVAVFIVHLAIIPIDGTSINPARSFGPAVIYNKDFVWDDQWIFWVGPGIGALVAVFVYEWFIRGADFRSMQRKHQ</sequence>
<comment type="similarity">
    <text evidence="6">Belongs to the MIP/aquaporin (TC 1.A.8) family.</text>
</comment>
<evidence type="ECO:0000256" key="7">
    <source>
        <dbReference type="SAM" id="Phobius"/>
    </source>
</evidence>
<name>A0A1Y1I4M6_KLENI</name>
<evidence type="ECO:0000256" key="6">
    <source>
        <dbReference type="RuleBase" id="RU000477"/>
    </source>
</evidence>
<protein>
    <submittedName>
        <fullName evidence="8">Aquaporin</fullName>
    </submittedName>
</protein>
<dbReference type="Pfam" id="PF00230">
    <property type="entry name" value="MIP"/>
    <property type="match status" value="1"/>
</dbReference>
<evidence type="ECO:0000256" key="2">
    <source>
        <dbReference type="ARBA" id="ARBA00022448"/>
    </source>
</evidence>
<evidence type="ECO:0000256" key="1">
    <source>
        <dbReference type="ARBA" id="ARBA00004141"/>
    </source>
</evidence>
<dbReference type="OrthoDB" id="3222at2759"/>
<feature type="transmembrane region" description="Helical" evidence="7">
    <location>
        <begin position="12"/>
        <end position="31"/>
    </location>
</feature>
<feature type="transmembrane region" description="Helical" evidence="7">
    <location>
        <begin position="176"/>
        <end position="197"/>
    </location>
</feature>
<evidence type="ECO:0000256" key="5">
    <source>
        <dbReference type="ARBA" id="ARBA00023136"/>
    </source>
</evidence>
<dbReference type="STRING" id="105231.A0A1Y1I4M6"/>
<keyword evidence="9" id="KW-1185">Reference proteome</keyword>
<dbReference type="InterPro" id="IPR000425">
    <property type="entry name" value="MIP"/>
</dbReference>
<keyword evidence="2 6" id="KW-0813">Transport</keyword>
<feature type="transmembrane region" description="Helical" evidence="7">
    <location>
        <begin position="126"/>
        <end position="149"/>
    </location>
</feature>
<dbReference type="SUPFAM" id="SSF81338">
    <property type="entry name" value="Aquaporin-like"/>
    <property type="match status" value="1"/>
</dbReference>
<dbReference type="Gene3D" id="1.20.1080.10">
    <property type="entry name" value="Glycerol uptake facilitator protein"/>
    <property type="match status" value="1"/>
</dbReference>